<dbReference type="GO" id="GO:0005886">
    <property type="term" value="C:plasma membrane"/>
    <property type="evidence" value="ECO:0007669"/>
    <property type="project" value="UniProtKB-SubCell"/>
</dbReference>
<evidence type="ECO:0000256" key="14">
    <source>
        <dbReference type="SAM" id="MobiDB-lite"/>
    </source>
</evidence>
<evidence type="ECO:0000256" key="3">
    <source>
        <dbReference type="ARBA" id="ARBA00006840"/>
    </source>
</evidence>
<dbReference type="OrthoDB" id="10051815at2759"/>
<keyword evidence="6" id="KW-0967">Endosome</keyword>
<evidence type="ECO:0000256" key="1">
    <source>
        <dbReference type="ARBA" id="ARBA00004414"/>
    </source>
</evidence>
<dbReference type="GO" id="GO:0031902">
    <property type="term" value="C:late endosome membrane"/>
    <property type="evidence" value="ECO:0007669"/>
    <property type="project" value="UniProtKB-SubCell"/>
</dbReference>
<comment type="subcellular location">
    <subcellularLocation>
        <location evidence="2">Cell membrane</location>
        <topology evidence="2">Multi-pass membrane protein</topology>
    </subcellularLocation>
    <subcellularLocation>
        <location evidence="1">Late endosome membrane</location>
    </subcellularLocation>
</comment>
<proteinExistence type="inferred from homology"/>
<evidence type="ECO:0000256" key="10">
    <source>
        <dbReference type="ARBA" id="ARBA00023180"/>
    </source>
</evidence>
<dbReference type="GO" id="GO:0019899">
    <property type="term" value="F:enzyme binding"/>
    <property type="evidence" value="ECO:0007669"/>
    <property type="project" value="UniProtKB-ARBA"/>
</dbReference>
<evidence type="ECO:0000256" key="11">
    <source>
        <dbReference type="ARBA" id="ARBA00056423"/>
    </source>
</evidence>
<dbReference type="SUPFAM" id="SSF48652">
    <property type="entry name" value="Tetraspanin"/>
    <property type="match status" value="1"/>
</dbReference>
<protein>
    <recommendedName>
        <fullName evidence="13">Tetraspanin-15</fullName>
    </recommendedName>
</protein>
<keyword evidence="9" id="KW-1015">Disulfide bond</keyword>
<keyword evidence="7 15" id="KW-1133">Transmembrane helix</keyword>
<accession>Q4RGA5</accession>
<feature type="transmembrane region" description="Helical" evidence="15">
    <location>
        <begin position="224"/>
        <end position="250"/>
    </location>
</feature>
<evidence type="ECO:0000256" key="4">
    <source>
        <dbReference type="ARBA" id="ARBA00022475"/>
    </source>
</evidence>
<dbReference type="Gene3D" id="1.10.1450.10">
    <property type="entry name" value="Tetraspanin"/>
    <property type="match status" value="1"/>
</dbReference>
<evidence type="ECO:0000256" key="6">
    <source>
        <dbReference type="ARBA" id="ARBA00022753"/>
    </source>
</evidence>
<comment type="similarity">
    <text evidence="3">Belongs to the tetraspanin (TM4SF) family.</text>
</comment>
<dbReference type="GO" id="GO:0051604">
    <property type="term" value="P:protein maturation"/>
    <property type="evidence" value="ECO:0007669"/>
    <property type="project" value="UniProtKB-ARBA"/>
</dbReference>
<dbReference type="KEGG" id="tng:GSTEN00034895G001"/>
<comment type="caution">
    <text evidence="16">The sequence shown here is derived from an EMBL/GenBank/DDBJ whole genome shotgun (WGS) entry which is preliminary data.</text>
</comment>
<evidence type="ECO:0000256" key="12">
    <source>
        <dbReference type="ARBA" id="ARBA00065909"/>
    </source>
</evidence>
<evidence type="ECO:0000256" key="7">
    <source>
        <dbReference type="ARBA" id="ARBA00022989"/>
    </source>
</evidence>
<reference evidence="16" key="1">
    <citation type="journal article" date="2004" name="Nature">
        <title>Genome duplication in the teleost fish Tetraodon nigroviridis reveals the early vertebrate proto-karyotype.</title>
        <authorList>
            <person name="Jaillon O."/>
            <person name="Aury J.-M."/>
            <person name="Brunet F."/>
            <person name="Petit J.-L."/>
            <person name="Stange-Thomann N."/>
            <person name="Mauceli E."/>
            <person name="Bouneau L."/>
            <person name="Fischer C."/>
            <person name="Ozouf-Costaz C."/>
            <person name="Bernot A."/>
            <person name="Nicaud S."/>
            <person name="Jaffe D."/>
            <person name="Fisher S."/>
            <person name="Lutfalla G."/>
            <person name="Dossat C."/>
            <person name="Segurens B."/>
            <person name="Dasilva C."/>
            <person name="Salanoubat M."/>
            <person name="Levy M."/>
            <person name="Boudet N."/>
            <person name="Castellano S."/>
            <person name="Anthouard V."/>
            <person name="Jubin C."/>
            <person name="Castelli V."/>
            <person name="Katinka M."/>
            <person name="Vacherie B."/>
            <person name="Biemont C."/>
            <person name="Skalli Z."/>
            <person name="Cattolico L."/>
            <person name="Poulain J."/>
            <person name="De Berardinis V."/>
            <person name="Cruaud C."/>
            <person name="Duprat S."/>
            <person name="Brottier P."/>
            <person name="Coutanceau J.-P."/>
            <person name="Gouzy J."/>
            <person name="Parra G."/>
            <person name="Lardier G."/>
            <person name="Chapple C."/>
            <person name="McKernan K.J."/>
            <person name="McEwan P."/>
            <person name="Bosak S."/>
            <person name="Kellis M."/>
            <person name="Volff J.-N."/>
            <person name="Guigo R."/>
            <person name="Zody M.C."/>
            <person name="Mesirov J."/>
            <person name="Lindblad-Toh K."/>
            <person name="Birren B."/>
            <person name="Nusbaum C."/>
            <person name="Kahn D."/>
            <person name="Robinson-Rechavi M."/>
            <person name="Laudet V."/>
            <person name="Schachter V."/>
            <person name="Quetier F."/>
            <person name="Saurin W."/>
            <person name="Scarpelli C."/>
            <person name="Wincker P."/>
            <person name="Lander E.S."/>
            <person name="Weissenbach J."/>
            <person name="Roest Crollius H."/>
        </authorList>
    </citation>
    <scope>NUCLEOTIDE SEQUENCE [LARGE SCALE GENOMIC DNA]</scope>
</reference>
<keyword evidence="8 15" id="KW-0472">Membrane</keyword>
<feature type="region of interest" description="Disordered" evidence="14">
    <location>
        <begin position="313"/>
        <end position="347"/>
    </location>
</feature>
<evidence type="ECO:0000313" key="16">
    <source>
        <dbReference type="EMBL" id="CAG12577.1"/>
    </source>
</evidence>
<dbReference type="CDD" id="cd03158">
    <property type="entry name" value="penumbra_like_LEL"/>
    <property type="match status" value="1"/>
</dbReference>
<dbReference type="EMBL" id="CAAE01015104">
    <property type="protein sequence ID" value="CAG12577.1"/>
    <property type="molecule type" value="Genomic_DNA"/>
</dbReference>
<gene>
    <name evidence="16" type="ORF">GSTENG00034895001</name>
</gene>
<comment type="function">
    <text evidence="11">Part of TspanC8 subgroup, composed of 6 members that interact with the transmembrane metalloprotease ADAM10. This interaction is required for ADAM10 exit from the endoplasmic reticulum and for enzymatic maturation and trafficking to the cell surface as well as substrate specificity. Different TspanC8/ADAM10 complexes have distinct substrates. Promotes ADAM10-mediated cleavage of CDH2. Negatively regulates ligand-induced Notch activity probably by regulating ADAM10 activity.</text>
</comment>
<evidence type="ECO:0000256" key="2">
    <source>
        <dbReference type="ARBA" id="ARBA00004651"/>
    </source>
</evidence>
<evidence type="ECO:0000256" key="15">
    <source>
        <dbReference type="SAM" id="Phobius"/>
    </source>
</evidence>
<name>Q4RGA5_TETNG</name>
<sequence length="347" mass="38617">LVGLCVLCVGVYAEVERQKNRTLEGLFLAPAVVLILLGLVMFTVSVVGMVGSLRDNKTLLHMFLCVLCVLLLLQAVALTMALIFEKKTSALFQSSIREGIKHYYDDLDFKNILDYVQQKFSCCGGDEYKDWGVNQYHFCNGTGPLACGVPYTCCVRHKVGEVINTLCGYQTLDKARESLQDKIHVRGCIHAVNLWMGDNIGITVALCCAVGLPQKVTRFPSVRLLLPGIYLPICCQLLGIILSCVFWNLLVDMSESPDMVDFKLKKAEVNYSELDLAGAGWCMCLPRDGGYLPVPASESDLDPIDIHLEKLKKQPRRTHAQLREMQQSRSASGLDEVDAGRKKKRDH</sequence>
<evidence type="ECO:0000256" key="9">
    <source>
        <dbReference type="ARBA" id="ARBA00023157"/>
    </source>
</evidence>
<dbReference type="PRINTS" id="PR00259">
    <property type="entry name" value="TMFOUR"/>
</dbReference>
<keyword evidence="10" id="KW-0325">Glycoprotein</keyword>
<organism evidence="16">
    <name type="scientific">Tetraodon nigroviridis</name>
    <name type="common">Spotted green pufferfish</name>
    <name type="synonym">Chelonodon nigroviridis</name>
    <dbReference type="NCBI Taxonomy" id="99883"/>
    <lineage>
        <taxon>Eukaryota</taxon>
        <taxon>Metazoa</taxon>
        <taxon>Chordata</taxon>
        <taxon>Craniata</taxon>
        <taxon>Vertebrata</taxon>
        <taxon>Euteleostomi</taxon>
        <taxon>Actinopterygii</taxon>
        <taxon>Neopterygii</taxon>
        <taxon>Teleostei</taxon>
        <taxon>Neoteleostei</taxon>
        <taxon>Acanthomorphata</taxon>
        <taxon>Eupercaria</taxon>
        <taxon>Tetraodontiformes</taxon>
        <taxon>Tetradontoidea</taxon>
        <taxon>Tetraodontidae</taxon>
        <taxon>Tetraodon</taxon>
    </lineage>
</organism>
<dbReference type="FunFam" id="1.10.1450.10:FF:000011">
    <property type="entry name" value="Tetraspanin"/>
    <property type="match status" value="1"/>
</dbReference>
<comment type="subunit">
    <text evidence="12">Interacts with ADAM10; the interaction influences ADAM10 substrate specificity, endocytosis and turnover.</text>
</comment>
<keyword evidence="4" id="KW-1003">Cell membrane</keyword>
<dbReference type="AlphaFoldDB" id="Q4RGA5"/>
<evidence type="ECO:0000256" key="13">
    <source>
        <dbReference type="ARBA" id="ARBA00073329"/>
    </source>
</evidence>
<feature type="transmembrane region" description="Helical" evidence="15">
    <location>
        <begin position="26"/>
        <end position="53"/>
    </location>
</feature>
<dbReference type="InterPro" id="IPR008952">
    <property type="entry name" value="Tetraspanin_EC2_sf"/>
</dbReference>
<reference evidence="16" key="2">
    <citation type="submission" date="2004-02" db="EMBL/GenBank/DDBJ databases">
        <authorList>
            <consortium name="Genoscope"/>
            <consortium name="Whitehead Institute Centre for Genome Research"/>
        </authorList>
    </citation>
    <scope>NUCLEOTIDE SEQUENCE</scope>
</reference>
<evidence type="ECO:0000256" key="5">
    <source>
        <dbReference type="ARBA" id="ARBA00022692"/>
    </source>
</evidence>
<feature type="non-terminal residue" evidence="16">
    <location>
        <position position="347"/>
    </location>
</feature>
<dbReference type="Pfam" id="PF00335">
    <property type="entry name" value="Tetraspanin"/>
    <property type="match status" value="1"/>
</dbReference>
<feature type="transmembrane region" description="Helical" evidence="15">
    <location>
        <begin position="59"/>
        <end position="84"/>
    </location>
</feature>
<dbReference type="PANTHER" id="PTHR19282:SF199">
    <property type="entry name" value="TETRASPANIN"/>
    <property type="match status" value="1"/>
</dbReference>
<evidence type="ECO:0000256" key="8">
    <source>
        <dbReference type="ARBA" id="ARBA00023136"/>
    </source>
</evidence>
<keyword evidence="5 15" id="KW-0812">Transmembrane</keyword>
<dbReference type="PANTHER" id="PTHR19282">
    <property type="entry name" value="TETRASPANIN"/>
    <property type="match status" value="1"/>
</dbReference>
<dbReference type="InterPro" id="IPR018499">
    <property type="entry name" value="Tetraspanin/Peripherin"/>
</dbReference>